<sequence length="415" mass="44071">MRLMLRFLVTLTSVIGMGVSLCLVAQPATAAPVPNPVAAPSRLPSQDPFYVLPRGYENRVPGAILRTRQVQLGWRGTDVPISATQILYRSTNNFGKPTSTVTTVISPPGVGPGAPRRLVSYHSFYDALGSQCDPSYTLRGGNMSERPIDISLVTGLMAAGYTVSVPDYEGRGLRWTIARESGYAALDGLRATLRQLRAPAHTPIGLFGYSGGSVPTGFGAELAPKYAPELNIIGAAAGGVVVDPIHNLGYINGKQDWAGVIPALMAVYNETYDLNLAGYLSRKGTRILRQVAGQCIEQFADNYPGLTDRQLLQPQVGGILDVPGARQALSKNIMGTLGTPRAPMMLGVGNSDGTGDGVMITADVARLAGSFCRRGVPTTFTEYRGQSHTAAFIPWSVEALAFLDNRFAGRPTGGC</sequence>
<protein>
    <submittedName>
        <fullName evidence="2">Lipase</fullName>
    </submittedName>
</protein>
<dbReference type="PANTHER" id="PTHR34853:SF1">
    <property type="entry name" value="LIPASE 5"/>
    <property type="match status" value="1"/>
</dbReference>
<accession>A0AAW4GA69</accession>
<dbReference type="GO" id="GO:0004806">
    <property type="term" value="F:triacylglycerol lipase activity"/>
    <property type="evidence" value="ECO:0007669"/>
    <property type="project" value="InterPro"/>
</dbReference>
<dbReference type="Pfam" id="PF03583">
    <property type="entry name" value="LIP"/>
    <property type="match status" value="1"/>
</dbReference>
<dbReference type="PANTHER" id="PTHR34853">
    <property type="match status" value="1"/>
</dbReference>
<proteinExistence type="predicted"/>
<keyword evidence="1" id="KW-0732">Signal</keyword>
<dbReference type="Gene3D" id="1.10.260.130">
    <property type="match status" value="1"/>
</dbReference>
<dbReference type="GO" id="GO:0016042">
    <property type="term" value="P:lipid catabolic process"/>
    <property type="evidence" value="ECO:0007669"/>
    <property type="project" value="InterPro"/>
</dbReference>
<dbReference type="PIRSF" id="PIRSF029171">
    <property type="entry name" value="Esterase_LipA"/>
    <property type="match status" value="1"/>
</dbReference>
<organism evidence="2 3">
    <name type="scientific">Gordonia rubripertincta</name>
    <name type="common">Rhodococcus corallinus</name>
    <dbReference type="NCBI Taxonomy" id="36822"/>
    <lineage>
        <taxon>Bacteria</taxon>
        <taxon>Bacillati</taxon>
        <taxon>Actinomycetota</taxon>
        <taxon>Actinomycetes</taxon>
        <taxon>Mycobacteriales</taxon>
        <taxon>Gordoniaceae</taxon>
        <taxon>Gordonia</taxon>
    </lineage>
</organism>
<dbReference type="RefSeq" id="WP_204718832.1">
    <property type="nucleotide sequence ID" value="NZ_JAFFGU010000016.1"/>
</dbReference>
<comment type="caution">
    <text evidence="2">The sequence shown here is derived from an EMBL/GenBank/DDBJ whole genome shotgun (WGS) entry which is preliminary data.</text>
</comment>
<dbReference type="Proteomes" id="UP001195196">
    <property type="component" value="Unassembled WGS sequence"/>
</dbReference>
<evidence type="ECO:0000313" key="3">
    <source>
        <dbReference type="Proteomes" id="UP001195196"/>
    </source>
</evidence>
<dbReference type="InterPro" id="IPR005152">
    <property type="entry name" value="Lipase_secreted"/>
</dbReference>
<gene>
    <name evidence="2" type="ORF">JTZ10_20875</name>
</gene>
<evidence type="ECO:0000313" key="2">
    <source>
        <dbReference type="EMBL" id="MBM7280203.1"/>
    </source>
</evidence>
<dbReference type="EMBL" id="JAFFGU010000016">
    <property type="protein sequence ID" value="MBM7280203.1"/>
    <property type="molecule type" value="Genomic_DNA"/>
</dbReference>
<dbReference type="InterPro" id="IPR029058">
    <property type="entry name" value="AB_hydrolase_fold"/>
</dbReference>
<evidence type="ECO:0000256" key="1">
    <source>
        <dbReference type="SAM" id="SignalP"/>
    </source>
</evidence>
<reference evidence="2" key="1">
    <citation type="submission" date="2021-02" db="EMBL/GenBank/DDBJ databases">
        <title>Taxonomy, biology and ecology of Rhodococcus bacteria occurring in California pistachio and other woody hosts as revealed by genome sequence analyses.</title>
        <authorList>
            <person name="Riely B."/>
            <person name="Gai Y."/>
        </authorList>
    </citation>
    <scope>NUCLEOTIDE SEQUENCE</scope>
    <source>
        <strain evidence="2">BP-295</strain>
    </source>
</reference>
<feature type="chain" id="PRO_5043632814" evidence="1">
    <location>
        <begin position="31"/>
        <end position="415"/>
    </location>
</feature>
<dbReference type="Gene3D" id="3.40.50.1820">
    <property type="entry name" value="alpha/beta hydrolase"/>
    <property type="match status" value="1"/>
</dbReference>
<name>A0AAW4GA69_GORRU</name>
<dbReference type="SUPFAM" id="SSF53474">
    <property type="entry name" value="alpha/beta-Hydrolases"/>
    <property type="match status" value="1"/>
</dbReference>
<feature type="signal peptide" evidence="1">
    <location>
        <begin position="1"/>
        <end position="30"/>
    </location>
</feature>
<dbReference type="AlphaFoldDB" id="A0AAW4GA69"/>